<name>A0A1P8WBR7_9PLAN</name>
<keyword evidence="2" id="KW-1185">Reference proteome</keyword>
<accession>A0A1P8WBR7</accession>
<dbReference type="RefSeq" id="WP_077023243.1">
    <property type="nucleotide sequence ID" value="NZ_CP017641.1"/>
</dbReference>
<evidence type="ECO:0000313" key="1">
    <source>
        <dbReference type="EMBL" id="APZ91491.1"/>
    </source>
</evidence>
<dbReference type="EMBL" id="CP017641">
    <property type="protein sequence ID" value="APZ91491.1"/>
    <property type="molecule type" value="Genomic_DNA"/>
</dbReference>
<dbReference type="STRING" id="1891926.Fuma_01079"/>
<dbReference type="Proteomes" id="UP000187735">
    <property type="component" value="Chromosome"/>
</dbReference>
<dbReference type="KEGG" id="fmr:Fuma_01079"/>
<reference evidence="1 2" key="1">
    <citation type="journal article" date="2016" name="Front. Microbiol.">
        <title>Fuerstia marisgermanicae gen. nov., sp. nov., an Unusual Member of the Phylum Planctomycetes from the German Wadden Sea.</title>
        <authorList>
            <person name="Kohn T."/>
            <person name="Heuer A."/>
            <person name="Jogler M."/>
            <person name="Vollmers J."/>
            <person name="Boedeker C."/>
            <person name="Bunk B."/>
            <person name="Rast P."/>
            <person name="Borchert D."/>
            <person name="Glockner I."/>
            <person name="Freese H.M."/>
            <person name="Klenk H.P."/>
            <person name="Overmann J."/>
            <person name="Kaster A.K."/>
            <person name="Rohde M."/>
            <person name="Wiegand S."/>
            <person name="Jogler C."/>
        </authorList>
    </citation>
    <scope>NUCLEOTIDE SEQUENCE [LARGE SCALE GENOMIC DNA]</scope>
    <source>
        <strain evidence="1 2">NH11</strain>
    </source>
</reference>
<sequence>MKRSVLIVAEGEHELMTGESDAALPRLVQRLVGSDVELQSTSRRIKEFARHVHPGRGNRLGRKFISIIRQAEREGFDSVVVLIDQDSDKTRHKSADFAQNTTITSIPRAIGIAVRTFDAWFLADHIALAKVCGATVDPQPDPETHRDPKTACECIVDAAGSPIRLRDLYSAFSECADIELLRERCPKGFGVFADRVDSLKLR</sequence>
<organism evidence="1 2">
    <name type="scientific">Fuerstiella marisgermanici</name>
    <dbReference type="NCBI Taxonomy" id="1891926"/>
    <lineage>
        <taxon>Bacteria</taxon>
        <taxon>Pseudomonadati</taxon>
        <taxon>Planctomycetota</taxon>
        <taxon>Planctomycetia</taxon>
        <taxon>Planctomycetales</taxon>
        <taxon>Planctomycetaceae</taxon>
        <taxon>Fuerstiella</taxon>
    </lineage>
</organism>
<proteinExistence type="predicted"/>
<evidence type="ECO:0000313" key="2">
    <source>
        <dbReference type="Proteomes" id="UP000187735"/>
    </source>
</evidence>
<gene>
    <name evidence="1" type="ORF">Fuma_01079</name>
</gene>
<dbReference type="AlphaFoldDB" id="A0A1P8WBR7"/>
<protein>
    <recommendedName>
        <fullName evidence="3">DUF4276 family protein</fullName>
    </recommendedName>
</protein>
<dbReference type="OrthoDB" id="272152at2"/>
<evidence type="ECO:0008006" key="3">
    <source>
        <dbReference type="Google" id="ProtNLM"/>
    </source>
</evidence>